<dbReference type="EMBL" id="PP511365">
    <property type="protein sequence ID" value="XCD03496.1"/>
    <property type="molecule type" value="Genomic_DNA"/>
</dbReference>
<accession>A0AAU8AUA0</accession>
<dbReference type="EMBL" id="PP511838">
    <property type="protein sequence ID" value="XCD07981.1"/>
    <property type="molecule type" value="Genomic_DNA"/>
</dbReference>
<reference evidence="1" key="1">
    <citation type="submission" date="2024-03" db="EMBL/GenBank/DDBJ databases">
        <title>Diverse circular DNA viruses in blood, oral, and fecal samples of captive lemurs.</title>
        <authorList>
            <person name="Paietta E.N."/>
            <person name="Kraberger S."/>
            <person name="Lund M.C."/>
            <person name="Custer J.M."/>
            <person name="Vargas K.M."/>
            <person name="Ehmke E.E."/>
            <person name="Yoder A.D."/>
            <person name="Varsani A."/>
        </authorList>
    </citation>
    <scope>NUCLEOTIDE SEQUENCE</scope>
    <source>
        <strain evidence="1">Duke_18_77</strain>
        <strain evidence="2">Duke_28FS_105</strain>
    </source>
</reference>
<organism evidence="1">
    <name type="scientific">Dulem virus 111</name>
    <dbReference type="NCBI Taxonomy" id="3145588"/>
    <lineage>
        <taxon>Viruses</taxon>
        <taxon>Monodnaviria</taxon>
        <taxon>Sangervirae</taxon>
        <taxon>Phixviricota</taxon>
        <taxon>Malgrandaviricetes</taxon>
        <taxon>Petitvirales</taxon>
        <taxon>Microviridae</taxon>
        <taxon>Microvirus</taxon>
    </lineage>
</organism>
<evidence type="ECO:0000313" key="2">
    <source>
        <dbReference type="EMBL" id="XCD07981.1"/>
    </source>
</evidence>
<sequence>MFEYSTYRDNGCNSRTYAVVRAFRHYLLNKGYDNVAIRKHFCAPYFVVVGYDSISDDYLFLLLDVDEMKAVTKSGNVFWRYVK</sequence>
<proteinExistence type="predicted"/>
<evidence type="ECO:0000313" key="1">
    <source>
        <dbReference type="EMBL" id="XCD03496.1"/>
    </source>
</evidence>
<name>A0AAU8AUA0_9VIRU</name>
<protein>
    <submittedName>
        <fullName evidence="1">Uncharacterized protein</fullName>
    </submittedName>
</protein>